<evidence type="ECO:0000313" key="1">
    <source>
        <dbReference type="EMBL" id="EKX48652.1"/>
    </source>
</evidence>
<organism evidence="1">
    <name type="scientific">Guillardia theta (strain CCMP2712)</name>
    <name type="common">Cryptophyte</name>
    <dbReference type="NCBI Taxonomy" id="905079"/>
    <lineage>
        <taxon>Eukaryota</taxon>
        <taxon>Cryptophyceae</taxon>
        <taxon>Pyrenomonadales</taxon>
        <taxon>Geminigeraceae</taxon>
        <taxon>Guillardia</taxon>
    </lineage>
</organism>
<dbReference type="HOGENOM" id="CLU_1087568_0_0_1"/>
<sequence length="248" mass="26939">MQAQKSKHPADWDVWWICNIAIDGFGIAPYSSWESSGEGQKQICKLDDKCCCIQHTGFNELGGLRGPDGLCLSSEYKCCCQYNSCKCSCVGCLDENGICQRQNQECYLKLDEKKCGGRGDSKCLCVKQSYDNRLEGLCDESMNFYKNACRCCCLIGEDSAKVTDLQGEAGFVAVDSRVLCLISTCNIIPQKIFIECCGVRLFGPSKVKGGDFSSSAAPPVTVQDGGSKFGSVCDDELGDSTIPCALKM</sequence>
<gene>
    <name evidence="1" type="ORF">GUITHDRAFT_151811</name>
</gene>
<dbReference type="PaxDb" id="55529-EKX48652"/>
<accession>L1JJY3</accession>
<proteinExistence type="predicted"/>
<reference evidence="3" key="2">
    <citation type="submission" date="2012-11" db="EMBL/GenBank/DDBJ databases">
        <authorList>
            <person name="Kuo A."/>
            <person name="Curtis B.A."/>
            <person name="Tanifuji G."/>
            <person name="Burki F."/>
            <person name="Gruber A."/>
            <person name="Irimia M."/>
            <person name="Maruyama S."/>
            <person name="Arias M.C."/>
            <person name="Ball S.G."/>
            <person name="Gile G.H."/>
            <person name="Hirakawa Y."/>
            <person name="Hopkins J.F."/>
            <person name="Rensing S.A."/>
            <person name="Schmutz J."/>
            <person name="Symeonidi A."/>
            <person name="Elias M."/>
            <person name="Eveleigh R.J."/>
            <person name="Herman E.K."/>
            <person name="Klute M.J."/>
            <person name="Nakayama T."/>
            <person name="Obornik M."/>
            <person name="Reyes-Prieto A."/>
            <person name="Armbrust E.V."/>
            <person name="Aves S.J."/>
            <person name="Beiko R.G."/>
            <person name="Coutinho P."/>
            <person name="Dacks J.B."/>
            <person name="Durnford D.G."/>
            <person name="Fast N.M."/>
            <person name="Green B.R."/>
            <person name="Grisdale C."/>
            <person name="Hempe F."/>
            <person name="Henrissat B."/>
            <person name="Hoppner M.P."/>
            <person name="Ishida K.-I."/>
            <person name="Kim E."/>
            <person name="Koreny L."/>
            <person name="Kroth P.G."/>
            <person name="Liu Y."/>
            <person name="Malik S.-B."/>
            <person name="Maier U.G."/>
            <person name="McRose D."/>
            <person name="Mock T."/>
            <person name="Neilson J.A."/>
            <person name="Onodera N.T."/>
            <person name="Poole A.M."/>
            <person name="Pritham E.J."/>
            <person name="Richards T.A."/>
            <person name="Rocap G."/>
            <person name="Roy S.W."/>
            <person name="Sarai C."/>
            <person name="Schaack S."/>
            <person name="Shirato S."/>
            <person name="Slamovits C.H."/>
            <person name="Spencer D.F."/>
            <person name="Suzuki S."/>
            <person name="Worden A.Z."/>
            <person name="Zauner S."/>
            <person name="Barry K."/>
            <person name="Bell C."/>
            <person name="Bharti A.K."/>
            <person name="Crow J.A."/>
            <person name="Grimwood J."/>
            <person name="Kramer R."/>
            <person name="Lindquist E."/>
            <person name="Lucas S."/>
            <person name="Salamov A."/>
            <person name="McFadden G.I."/>
            <person name="Lane C.E."/>
            <person name="Keeling P.J."/>
            <person name="Gray M.W."/>
            <person name="Grigoriev I.V."/>
            <person name="Archibald J.M."/>
        </authorList>
    </citation>
    <scope>NUCLEOTIDE SEQUENCE</scope>
    <source>
        <strain evidence="3">CCMP2712</strain>
    </source>
</reference>
<name>L1JJY3_GUITC</name>
<evidence type="ECO:0000313" key="2">
    <source>
        <dbReference type="EnsemblProtists" id="EKX48652"/>
    </source>
</evidence>
<protein>
    <submittedName>
        <fullName evidence="1 2">Uncharacterized protein</fullName>
    </submittedName>
</protein>
<dbReference type="Proteomes" id="UP000011087">
    <property type="component" value="Unassembled WGS sequence"/>
</dbReference>
<dbReference type="KEGG" id="gtt:GUITHDRAFT_151811"/>
<dbReference type="AlphaFoldDB" id="L1JJY3"/>
<dbReference type="EMBL" id="JH992985">
    <property type="protein sequence ID" value="EKX48652.1"/>
    <property type="molecule type" value="Genomic_DNA"/>
</dbReference>
<evidence type="ECO:0000313" key="3">
    <source>
        <dbReference type="Proteomes" id="UP000011087"/>
    </source>
</evidence>
<reference evidence="1 3" key="1">
    <citation type="journal article" date="2012" name="Nature">
        <title>Algal genomes reveal evolutionary mosaicism and the fate of nucleomorphs.</title>
        <authorList>
            <consortium name="DOE Joint Genome Institute"/>
            <person name="Curtis B.A."/>
            <person name="Tanifuji G."/>
            <person name="Burki F."/>
            <person name="Gruber A."/>
            <person name="Irimia M."/>
            <person name="Maruyama S."/>
            <person name="Arias M.C."/>
            <person name="Ball S.G."/>
            <person name="Gile G.H."/>
            <person name="Hirakawa Y."/>
            <person name="Hopkins J.F."/>
            <person name="Kuo A."/>
            <person name="Rensing S.A."/>
            <person name="Schmutz J."/>
            <person name="Symeonidi A."/>
            <person name="Elias M."/>
            <person name="Eveleigh R.J."/>
            <person name="Herman E.K."/>
            <person name="Klute M.J."/>
            <person name="Nakayama T."/>
            <person name="Obornik M."/>
            <person name="Reyes-Prieto A."/>
            <person name="Armbrust E.V."/>
            <person name="Aves S.J."/>
            <person name="Beiko R.G."/>
            <person name="Coutinho P."/>
            <person name="Dacks J.B."/>
            <person name="Durnford D.G."/>
            <person name="Fast N.M."/>
            <person name="Green B.R."/>
            <person name="Grisdale C.J."/>
            <person name="Hempel F."/>
            <person name="Henrissat B."/>
            <person name="Hoppner M.P."/>
            <person name="Ishida K."/>
            <person name="Kim E."/>
            <person name="Koreny L."/>
            <person name="Kroth P.G."/>
            <person name="Liu Y."/>
            <person name="Malik S.B."/>
            <person name="Maier U.G."/>
            <person name="McRose D."/>
            <person name="Mock T."/>
            <person name="Neilson J.A."/>
            <person name="Onodera N.T."/>
            <person name="Poole A.M."/>
            <person name="Pritham E.J."/>
            <person name="Richards T.A."/>
            <person name="Rocap G."/>
            <person name="Roy S.W."/>
            <person name="Sarai C."/>
            <person name="Schaack S."/>
            <person name="Shirato S."/>
            <person name="Slamovits C.H."/>
            <person name="Spencer D.F."/>
            <person name="Suzuki S."/>
            <person name="Worden A.Z."/>
            <person name="Zauner S."/>
            <person name="Barry K."/>
            <person name="Bell C."/>
            <person name="Bharti A.K."/>
            <person name="Crow J.A."/>
            <person name="Grimwood J."/>
            <person name="Kramer R."/>
            <person name="Lindquist E."/>
            <person name="Lucas S."/>
            <person name="Salamov A."/>
            <person name="McFadden G.I."/>
            <person name="Lane C.E."/>
            <person name="Keeling P.J."/>
            <person name="Gray M.W."/>
            <person name="Grigoriev I.V."/>
            <person name="Archibald J.M."/>
        </authorList>
    </citation>
    <scope>NUCLEOTIDE SEQUENCE</scope>
    <source>
        <strain evidence="1 3">CCMP2712</strain>
    </source>
</reference>
<dbReference type="EnsemblProtists" id="EKX48652">
    <property type="protein sequence ID" value="EKX48652"/>
    <property type="gene ID" value="GUITHDRAFT_151811"/>
</dbReference>
<dbReference type="RefSeq" id="XP_005835632.1">
    <property type="nucleotide sequence ID" value="XM_005835575.1"/>
</dbReference>
<dbReference type="GeneID" id="17305169"/>
<reference evidence="2" key="3">
    <citation type="submission" date="2016-03" db="UniProtKB">
        <authorList>
            <consortium name="EnsemblProtists"/>
        </authorList>
    </citation>
    <scope>IDENTIFICATION</scope>
</reference>
<keyword evidence="3" id="KW-1185">Reference proteome</keyword>